<keyword evidence="2" id="KW-0813">Transport</keyword>
<feature type="transmembrane region" description="Helical" evidence="9">
    <location>
        <begin position="157"/>
        <end position="190"/>
    </location>
</feature>
<keyword evidence="5" id="KW-0630">Potassium</keyword>
<name>A0A286UU59_9AGAM</name>
<keyword evidence="3" id="KW-0633">Potassium transport</keyword>
<keyword evidence="4 9" id="KW-0812">Transmembrane</keyword>
<dbReference type="STRING" id="2282107.A0A286UU59"/>
<gene>
    <name evidence="12" type="ORF">PNOK_0018400</name>
</gene>
<evidence type="ECO:0000313" key="13">
    <source>
        <dbReference type="Proteomes" id="UP000217199"/>
    </source>
</evidence>
<dbReference type="GO" id="GO:0015079">
    <property type="term" value="F:potassium ion transmembrane transporter activity"/>
    <property type="evidence" value="ECO:0007669"/>
    <property type="project" value="InterPro"/>
</dbReference>
<proteinExistence type="predicted"/>
<dbReference type="InParanoid" id="A0A286UU59"/>
<organism evidence="12 13">
    <name type="scientific">Pyrrhoderma noxium</name>
    <dbReference type="NCBI Taxonomy" id="2282107"/>
    <lineage>
        <taxon>Eukaryota</taxon>
        <taxon>Fungi</taxon>
        <taxon>Dikarya</taxon>
        <taxon>Basidiomycota</taxon>
        <taxon>Agaricomycotina</taxon>
        <taxon>Agaricomycetes</taxon>
        <taxon>Hymenochaetales</taxon>
        <taxon>Hymenochaetaceae</taxon>
        <taxon>Pyrrhoderma</taxon>
    </lineage>
</organism>
<evidence type="ECO:0000256" key="7">
    <source>
        <dbReference type="ARBA" id="ARBA00023065"/>
    </source>
</evidence>
<evidence type="ECO:0000256" key="8">
    <source>
        <dbReference type="ARBA" id="ARBA00023136"/>
    </source>
</evidence>
<feature type="transmembrane region" description="Helical" evidence="9">
    <location>
        <begin position="116"/>
        <end position="137"/>
    </location>
</feature>
<dbReference type="OrthoDB" id="504708at2759"/>
<feature type="transmembrane region" description="Helical" evidence="9">
    <location>
        <begin position="27"/>
        <end position="46"/>
    </location>
</feature>
<dbReference type="Pfam" id="PF02705">
    <property type="entry name" value="K_trans"/>
    <property type="match status" value="1"/>
</dbReference>
<keyword evidence="13" id="KW-1185">Reference proteome</keyword>
<comment type="subcellular location">
    <subcellularLocation>
        <location evidence="1">Membrane</location>
        <topology evidence="1">Multi-pass membrane protein</topology>
    </subcellularLocation>
</comment>
<dbReference type="EMBL" id="NBII01000001">
    <property type="protein sequence ID" value="PAV23117.1"/>
    <property type="molecule type" value="Genomic_DNA"/>
</dbReference>
<keyword evidence="7" id="KW-0406">Ion transport</keyword>
<evidence type="ECO:0000256" key="9">
    <source>
        <dbReference type="SAM" id="Phobius"/>
    </source>
</evidence>
<dbReference type="Pfam" id="PF22776">
    <property type="entry name" value="K_trans_C"/>
    <property type="match status" value="1"/>
</dbReference>
<evidence type="ECO:0000256" key="6">
    <source>
        <dbReference type="ARBA" id="ARBA00022989"/>
    </source>
</evidence>
<feature type="domain" description="K+ potassium transporter C-terminal" evidence="11">
    <location>
        <begin position="420"/>
        <end position="584"/>
    </location>
</feature>
<dbReference type="PANTHER" id="PTHR30540:SF83">
    <property type="entry name" value="K+ POTASSIUM TRANSPORTER"/>
    <property type="match status" value="1"/>
</dbReference>
<dbReference type="InterPro" id="IPR053951">
    <property type="entry name" value="K_trans_N"/>
</dbReference>
<evidence type="ECO:0000256" key="3">
    <source>
        <dbReference type="ARBA" id="ARBA00022538"/>
    </source>
</evidence>
<keyword evidence="8 9" id="KW-0472">Membrane</keyword>
<feature type="transmembrane region" description="Helical" evidence="9">
    <location>
        <begin position="211"/>
        <end position="231"/>
    </location>
</feature>
<feature type="transmembrane region" description="Helical" evidence="9">
    <location>
        <begin position="237"/>
        <end position="259"/>
    </location>
</feature>
<feature type="transmembrane region" description="Helical" evidence="9">
    <location>
        <begin position="266"/>
        <end position="287"/>
    </location>
</feature>
<dbReference type="Proteomes" id="UP000217199">
    <property type="component" value="Unassembled WGS sequence"/>
</dbReference>
<accession>A0A286UU59</accession>
<sequence length="584" mass="65284">MHPTSEDLERSVLEAEHRPSLTRKAPVLSGFLLFSTAFRTLGIIYSDLATSPLFTMNGLFPPSGPVPSQEDVIGAIIFVRTRNIDYFAGIILALTGSEALFANLGQFNAASIRVAFIGFVYPCLVLTYLGLGARLIVDGEHVLPNIFYASIPGDPQGPLFWITFLFAILATLTTSQALISATFSLVQQVINMHCLPPFRMYYTSDMFQGQIYIPFVNYTLMFACVVIVAIFKDANALTNAFGFAVATVFISTTVLLAIIQATEKHRVLAVVFFVVFGTLDSLLWGASLKKIPHGAWVPLMIGVAMQVFVGLEDKFDGENHRNLHLFIYEDRDMKSVHLQTPESSRVTITEGSEQIVRDEKPDSLYPMLYYMDRTRTNDTMKTLADDTLPYASTDTTTIEEKNILPRINSCAFFHKLTPGPGVPHGFVASIRQWPSLPRLVVFLSLQTVPIAEVATEDRYDVTKVNGLTGVYNMTFYVGFMEKANINNNEMIDKLCILEKKLNPMNSNRIVEDIYKCSRVSTHIVPHYHVMSKGCKFGFLTSVLTWARAILLEDIYRRISSMFSNTDNWNGSIDQIIHVGVHANI</sequence>
<dbReference type="AlphaFoldDB" id="A0A286UU59"/>
<reference evidence="12 13" key="1">
    <citation type="journal article" date="2017" name="Mol. Ecol.">
        <title>Comparative and population genomic landscape of Phellinus noxius: A hypervariable fungus causing root rot in trees.</title>
        <authorList>
            <person name="Chung C.L."/>
            <person name="Lee T.J."/>
            <person name="Akiba M."/>
            <person name="Lee H.H."/>
            <person name="Kuo T.H."/>
            <person name="Liu D."/>
            <person name="Ke H.M."/>
            <person name="Yokoi T."/>
            <person name="Roa M.B."/>
            <person name="Lu M.J."/>
            <person name="Chang Y.Y."/>
            <person name="Ann P.J."/>
            <person name="Tsai J.N."/>
            <person name="Chen C.Y."/>
            <person name="Tzean S.S."/>
            <person name="Ota Y."/>
            <person name="Hattori T."/>
            <person name="Sahashi N."/>
            <person name="Liou R.F."/>
            <person name="Kikuchi T."/>
            <person name="Tsai I.J."/>
        </authorList>
    </citation>
    <scope>NUCLEOTIDE SEQUENCE [LARGE SCALE GENOMIC DNA]</scope>
    <source>
        <strain evidence="12 13">FFPRI411160</strain>
    </source>
</reference>
<evidence type="ECO:0000256" key="4">
    <source>
        <dbReference type="ARBA" id="ARBA00022692"/>
    </source>
</evidence>
<dbReference type="InterPro" id="IPR003855">
    <property type="entry name" value="K+_transporter"/>
</dbReference>
<dbReference type="PANTHER" id="PTHR30540">
    <property type="entry name" value="OSMOTIC STRESS POTASSIUM TRANSPORTER"/>
    <property type="match status" value="1"/>
</dbReference>
<evidence type="ECO:0000313" key="12">
    <source>
        <dbReference type="EMBL" id="PAV23117.1"/>
    </source>
</evidence>
<dbReference type="GO" id="GO:0016020">
    <property type="term" value="C:membrane"/>
    <property type="evidence" value="ECO:0007669"/>
    <property type="project" value="UniProtKB-SubCell"/>
</dbReference>
<evidence type="ECO:0000256" key="2">
    <source>
        <dbReference type="ARBA" id="ARBA00022448"/>
    </source>
</evidence>
<evidence type="ECO:0000256" key="1">
    <source>
        <dbReference type="ARBA" id="ARBA00004141"/>
    </source>
</evidence>
<evidence type="ECO:0000259" key="10">
    <source>
        <dbReference type="Pfam" id="PF02705"/>
    </source>
</evidence>
<dbReference type="InterPro" id="IPR053952">
    <property type="entry name" value="K_trans_C"/>
</dbReference>
<feature type="domain" description="K+ potassium transporter integral membrane" evidence="10">
    <location>
        <begin position="84"/>
        <end position="308"/>
    </location>
</feature>
<keyword evidence="6 9" id="KW-1133">Transmembrane helix</keyword>
<evidence type="ECO:0000256" key="5">
    <source>
        <dbReference type="ARBA" id="ARBA00022958"/>
    </source>
</evidence>
<protein>
    <submittedName>
        <fullName evidence="12">Potassium transporter</fullName>
    </submittedName>
</protein>
<comment type="caution">
    <text evidence="12">The sequence shown here is derived from an EMBL/GenBank/DDBJ whole genome shotgun (WGS) entry which is preliminary data.</text>
</comment>
<evidence type="ECO:0000259" key="11">
    <source>
        <dbReference type="Pfam" id="PF22776"/>
    </source>
</evidence>
<feature type="transmembrane region" description="Helical" evidence="9">
    <location>
        <begin position="86"/>
        <end position="104"/>
    </location>
</feature>